<dbReference type="Pfam" id="PF01835">
    <property type="entry name" value="MG2"/>
    <property type="match status" value="1"/>
</dbReference>
<dbReference type="SMART" id="SM01359">
    <property type="entry name" value="A2M_N_2"/>
    <property type="match status" value="1"/>
</dbReference>
<evidence type="ECO:0000256" key="5">
    <source>
        <dbReference type="ARBA" id="ARBA00078071"/>
    </source>
</evidence>
<comment type="function">
    <text evidence="3">Binds covalently through a thioester bond to the pathogen surface resulting in pathogen clearance.</text>
</comment>
<evidence type="ECO:0000256" key="6">
    <source>
        <dbReference type="SAM" id="SignalP"/>
    </source>
</evidence>
<dbReference type="Pfam" id="PF07703">
    <property type="entry name" value="A2M_BRD"/>
    <property type="match status" value="1"/>
</dbReference>
<accession>A0A8J5KH02</accession>
<evidence type="ECO:0000256" key="4">
    <source>
        <dbReference type="ARBA" id="ARBA00063781"/>
    </source>
</evidence>
<feature type="signal peptide" evidence="6">
    <location>
        <begin position="1"/>
        <end position="22"/>
    </location>
</feature>
<keyword evidence="2" id="KW-0325">Glycoprotein</keyword>
<feature type="domain" description="Alpha-2-macroglobulin" evidence="8">
    <location>
        <begin position="704"/>
        <end position="774"/>
    </location>
</feature>
<dbReference type="AlphaFoldDB" id="A0A8J5KH02"/>
<protein>
    <recommendedName>
        <fullName evidence="5">TEP1-F</fullName>
    </recommendedName>
</protein>
<gene>
    <name evidence="9" type="primary">A2m-L9</name>
    <name evidence="9" type="ORF">Hamer_G011691</name>
</gene>
<reference evidence="9" key="1">
    <citation type="journal article" date="2021" name="Sci. Adv.">
        <title>The American lobster genome reveals insights on longevity, neural, and immune adaptations.</title>
        <authorList>
            <person name="Polinski J.M."/>
            <person name="Zimin A.V."/>
            <person name="Clark K.F."/>
            <person name="Kohn A.B."/>
            <person name="Sadowski N."/>
            <person name="Timp W."/>
            <person name="Ptitsyn A."/>
            <person name="Khanna P."/>
            <person name="Romanova D.Y."/>
            <person name="Williams P."/>
            <person name="Greenwood S.J."/>
            <person name="Moroz L.L."/>
            <person name="Walt D.R."/>
            <person name="Bodnar A.G."/>
        </authorList>
    </citation>
    <scope>NUCLEOTIDE SEQUENCE</scope>
    <source>
        <strain evidence="9">GMGI-L3</strain>
    </source>
</reference>
<evidence type="ECO:0000313" key="10">
    <source>
        <dbReference type="Proteomes" id="UP000747542"/>
    </source>
</evidence>
<evidence type="ECO:0000313" key="9">
    <source>
        <dbReference type="EMBL" id="KAG7168999.1"/>
    </source>
</evidence>
<feature type="chain" id="PRO_5035281775" description="TEP1-F" evidence="6">
    <location>
        <begin position="23"/>
        <end position="774"/>
    </location>
</feature>
<dbReference type="InterPro" id="IPR040839">
    <property type="entry name" value="MG4"/>
</dbReference>
<keyword evidence="10" id="KW-1185">Reference proteome</keyword>
<dbReference type="Gene3D" id="6.20.50.160">
    <property type="match status" value="1"/>
</dbReference>
<dbReference type="Pfam" id="PF17791">
    <property type="entry name" value="MG3"/>
    <property type="match status" value="1"/>
</dbReference>
<proteinExistence type="predicted"/>
<name>A0A8J5KH02_HOMAM</name>
<dbReference type="Gene3D" id="2.20.130.20">
    <property type="match status" value="1"/>
</dbReference>
<dbReference type="InterPro" id="IPR002890">
    <property type="entry name" value="MG2"/>
</dbReference>
<dbReference type="FunFam" id="2.60.40.1930:FF:000001">
    <property type="entry name" value="CD109 isoform 3"/>
    <property type="match status" value="1"/>
</dbReference>
<dbReference type="Gene3D" id="2.60.40.1930">
    <property type="match status" value="3"/>
</dbReference>
<evidence type="ECO:0000259" key="7">
    <source>
        <dbReference type="SMART" id="SM01359"/>
    </source>
</evidence>
<keyword evidence="1 6" id="KW-0732">Signal</keyword>
<evidence type="ECO:0000256" key="2">
    <source>
        <dbReference type="ARBA" id="ARBA00023180"/>
    </source>
</evidence>
<dbReference type="InterPro" id="IPR011625">
    <property type="entry name" value="A2M_N_BRD"/>
</dbReference>
<sequence>MVVTSLSRLLVCVLALVRINLGGYVVTTPQRWTLGGRSHVCVVVTEPHHSPGHLTLTLNDTKNVDLTPLATLHLPPGRWSTCEEVEVGEGEQYHGKLRVEGLLGGEKVDHTATLSLVTSRSVTFIQTDKYYYQPGHTVHFRILTLHGAFLNVSTNTYPEVWVETPSRTRVAQWRDVDNAPGLVHLAMALADEPQQGVYTIFVRTEEDKSHSTTFMVEQYVLPRFQVTIVPPEYLLLTHTSFFFTVCARYTFGQSVRGEVRLEVSNGLHRNCRVLVIKEALILGCQNVGVEAREVLLEECGVYRVTVQATVTEDGTGVQQAGRGHVTVSSQPVVFTTVYSDQFMKPNLPFTIKVRGELPDGTPAPGVALEMCAAGVCTNTTTSQDGSVTAVLPSYTTNRFFLKTLGCSARVQSSLYNLQVNHYVSPSNSSLMIYAPDTRLKCDPGAALRHYLPVMFSATNTTRVSLNVQVVSRGLVQYWKTEEYQMNPGVLPISVEHLVGALSPPPPHTVRGVLMWYTREDGEVVSDARDLEVERCLGSEVRLEWREDSTQPGALTALSLSSRPHSLCSLGVVDRSTELLSTREDPITLEKIFDFVNTYEIYPWGFRPGPCENQETAFSGDASLRVQPLLGFPPYPVFSEYVDAAFMFHTAGLLVFSDLRLVAAPCDSPELFGNIKDVNNPVLERSSSGGGDEGIVDARTSFPETWLFDLLLLPSSGVTRQEVRAPDTITQWVGKAVCVSPDHHVGVSLRANLTTFTPFFLDLTLPPSVKRGEIL</sequence>
<organism evidence="9 10">
    <name type="scientific">Homarus americanus</name>
    <name type="common">American lobster</name>
    <dbReference type="NCBI Taxonomy" id="6706"/>
    <lineage>
        <taxon>Eukaryota</taxon>
        <taxon>Metazoa</taxon>
        <taxon>Ecdysozoa</taxon>
        <taxon>Arthropoda</taxon>
        <taxon>Crustacea</taxon>
        <taxon>Multicrustacea</taxon>
        <taxon>Malacostraca</taxon>
        <taxon>Eumalacostraca</taxon>
        <taxon>Eucarida</taxon>
        <taxon>Decapoda</taxon>
        <taxon>Pleocyemata</taxon>
        <taxon>Astacidea</taxon>
        <taxon>Nephropoidea</taxon>
        <taxon>Nephropidae</taxon>
        <taxon>Homarus</taxon>
    </lineage>
</organism>
<evidence type="ECO:0000259" key="8">
    <source>
        <dbReference type="SMART" id="SM01360"/>
    </source>
</evidence>
<dbReference type="Proteomes" id="UP000747542">
    <property type="component" value="Unassembled WGS sequence"/>
</dbReference>
<dbReference type="EMBL" id="JAHLQT010018664">
    <property type="protein sequence ID" value="KAG7168999.1"/>
    <property type="molecule type" value="Genomic_DNA"/>
</dbReference>
<dbReference type="InterPro" id="IPR050473">
    <property type="entry name" value="A2M/Complement_sys"/>
</dbReference>
<dbReference type="Pfam" id="PF00207">
    <property type="entry name" value="A2M"/>
    <property type="match status" value="1"/>
</dbReference>
<comment type="subunit">
    <text evidence="4">Heterodimer of a TEP1-N chain and an TEP1-C chain non-covalently linked. Forms a complex composed of TEP1-N and TEP1-C heterodimer, LRIM1 and APL1C; the interaction stabilizes TEP1-N and TEP1-C heterodimer, prevents its binding to tissues while circulating in the hemolymph and protects the thioester bond from hydrolysis. Mature TEP1 and to a lesser extent full-length TEP1 interact with SPCLIP1; the interaction is induced by microbial infection.</text>
</comment>
<feature type="domain" description="Alpha-2-macroglobulin bait region" evidence="7">
    <location>
        <begin position="439"/>
        <end position="579"/>
    </location>
</feature>
<dbReference type="Gene3D" id="2.60.40.1940">
    <property type="match status" value="1"/>
</dbReference>
<dbReference type="GO" id="GO:0004866">
    <property type="term" value="F:endopeptidase inhibitor activity"/>
    <property type="evidence" value="ECO:0007669"/>
    <property type="project" value="InterPro"/>
</dbReference>
<feature type="non-terminal residue" evidence="9">
    <location>
        <position position="774"/>
    </location>
</feature>
<dbReference type="Gene3D" id="2.60.40.10">
    <property type="entry name" value="Immunoglobulins"/>
    <property type="match status" value="1"/>
</dbReference>
<dbReference type="InterPro" id="IPR041555">
    <property type="entry name" value="MG3"/>
</dbReference>
<dbReference type="Pfam" id="PF17789">
    <property type="entry name" value="MG4"/>
    <property type="match status" value="1"/>
</dbReference>
<dbReference type="SMART" id="SM01360">
    <property type="entry name" value="A2M"/>
    <property type="match status" value="1"/>
</dbReference>
<dbReference type="PANTHER" id="PTHR11412">
    <property type="entry name" value="MACROGLOBULIN / COMPLEMENT"/>
    <property type="match status" value="1"/>
</dbReference>
<evidence type="ECO:0000256" key="3">
    <source>
        <dbReference type="ARBA" id="ARBA00057615"/>
    </source>
</evidence>
<dbReference type="InterPro" id="IPR013783">
    <property type="entry name" value="Ig-like_fold"/>
</dbReference>
<dbReference type="InterPro" id="IPR001599">
    <property type="entry name" value="Macroglobln_a2"/>
</dbReference>
<evidence type="ECO:0000256" key="1">
    <source>
        <dbReference type="ARBA" id="ARBA00022729"/>
    </source>
</evidence>
<dbReference type="PANTHER" id="PTHR11412:SF171">
    <property type="entry name" value="PREGNANCY ZONE PROTEIN-LIKE PROTEIN"/>
    <property type="match status" value="1"/>
</dbReference>
<comment type="caution">
    <text evidence="9">The sequence shown here is derived from an EMBL/GenBank/DDBJ whole genome shotgun (WGS) entry which is preliminary data.</text>
</comment>